<dbReference type="Proteomes" id="UP000197032">
    <property type="component" value="Unassembled WGS sequence"/>
</dbReference>
<evidence type="ECO:0000256" key="2">
    <source>
        <dbReference type="ARBA" id="ARBA00022490"/>
    </source>
</evidence>
<gene>
    <name evidence="4" type="primary">rsfS</name>
    <name evidence="5" type="ORF">KKC1_15490</name>
</gene>
<comment type="subunit">
    <text evidence="4">Interacts with ribosomal protein uL14 (rplN).</text>
</comment>
<evidence type="ECO:0000256" key="1">
    <source>
        <dbReference type="ARBA" id="ARBA00010574"/>
    </source>
</evidence>
<dbReference type="EMBL" id="BDGJ01000073">
    <property type="protein sequence ID" value="GAW92395.1"/>
    <property type="molecule type" value="Genomic_DNA"/>
</dbReference>
<dbReference type="Gene3D" id="3.30.460.10">
    <property type="entry name" value="Beta Polymerase, domain 2"/>
    <property type="match status" value="1"/>
</dbReference>
<evidence type="ECO:0000313" key="6">
    <source>
        <dbReference type="Proteomes" id="UP000197032"/>
    </source>
</evidence>
<dbReference type="SUPFAM" id="SSF81301">
    <property type="entry name" value="Nucleotidyltransferase"/>
    <property type="match status" value="1"/>
</dbReference>
<dbReference type="NCBIfam" id="TIGR00090">
    <property type="entry name" value="rsfS_iojap_ybeB"/>
    <property type="match status" value="1"/>
</dbReference>
<dbReference type="Pfam" id="PF02410">
    <property type="entry name" value="RsfS"/>
    <property type="match status" value="1"/>
</dbReference>
<reference evidence="6" key="1">
    <citation type="journal article" date="2017" name="Appl. Environ. Microbiol.">
        <title>Genomic analysis of Calderihabitans maritimus KKC1, a thermophilic hydrogenogenic carboxydotrophic bacterium isolated from marine sediment.</title>
        <authorList>
            <person name="Omae K."/>
            <person name="Yoneda Y."/>
            <person name="Fukuyama Y."/>
            <person name="Yoshida T."/>
            <person name="Sako Y."/>
        </authorList>
    </citation>
    <scope>NUCLEOTIDE SEQUENCE [LARGE SCALE GENOMIC DNA]</scope>
    <source>
        <strain evidence="6">KKC1</strain>
    </source>
</reference>
<proteinExistence type="inferred from homology"/>
<keyword evidence="4" id="KW-0810">Translation regulation</keyword>
<name>A0A1Z5HSV8_9FIRM</name>
<dbReference type="GO" id="GO:0017148">
    <property type="term" value="P:negative regulation of translation"/>
    <property type="evidence" value="ECO:0007669"/>
    <property type="project" value="UniProtKB-UniRule"/>
</dbReference>
<dbReference type="GO" id="GO:0042256">
    <property type="term" value="P:cytosolic ribosome assembly"/>
    <property type="evidence" value="ECO:0007669"/>
    <property type="project" value="UniProtKB-UniRule"/>
</dbReference>
<dbReference type="AlphaFoldDB" id="A0A1Z5HSV8"/>
<protein>
    <recommendedName>
        <fullName evidence="4">Ribosomal silencing factor RsfS</fullName>
    </recommendedName>
</protein>
<dbReference type="GO" id="GO:0005737">
    <property type="term" value="C:cytoplasm"/>
    <property type="evidence" value="ECO:0007669"/>
    <property type="project" value="UniProtKB-SubCell"/>
</dbReference>
<dbReference type="InterPro" id="IPR043519">
    <property type="entry name" value="NT_sf"/>
</dbReference>
<comment type="function">
    <text evidence="4">Functions as a ribosomal silencing factor. Interacts with ribosomal protein uL14 (rplN), blocking formation of intersubunit bridge B8. Prevents association of the 30S and 50S ribosomal subunits and the formation of functional ribosomes, thus repressing translation.</text>
</comment>
<keyword evidence="2 4" id="KW-0963">Cytoplasm</keyword>
<accession>A0A1Z5HSV8</accession>
<organism evidence="5 6">
    <name type="scientific">Calderihabitans maritimus</name>
    <dbReference type="NCBI Taxonomy" id="1246530"/>
    <lineage>
        <taxon>Bacteria</taxon>
        <taxon>Bacillati</taxon>
        <taxon>Bacillota</taxon>
        <taxon>Clostridia</taxon>
        <taxon>Neomoorellales</taxon>
        <taxon>Calderihabitantaceae</taxon>
        <taxon>Calderihabitans</taxon>
    </lineage>
</organism>
<dbReference type="RefSeq" id="WP_088553757.1">
    <property type="nucleotide sequence ID" value="NZ_BDGJ01000073.1"/>
</dbReference>
<evidence type="ECO:0000313" key="5">
    <source>
        <dbReference type="EMBL" id="GAW92395.1"/>
    </source>
</evidence>
<dbReference type="FunFam" id="3.30.460.10:FF:000015">
    <property type="entry name" value="Ribosomal silencing factor RsfS"/>
    <property type="match status" value="1"/>
</dbReference>
<dbReference type="HAMAP" id="MF_01477">
    <property type="entry name" value="Iojap_RsfS"/>
    <property type="match status" value="1"/>
</dbReference>
<keyword evidence="6" id="KW-1185">Reference proteome</keyword>
<dbReference type="GO" id="GO:0090071">
    <property type="term" value="P:negative regulation of ribosome biogenesis"/>
    <property type="evidence" value="ECO:0007669"/>
    <property type="project" value="UniProtKB-UniRule"/>
</dbReference>
<sequence length="113" mass="12822">MTDAKAIALAAAEAAEEKKAKDIVVLDMQKVSLITDYFVIATGNSTTQVQAIVKEIEKKLKEQGIPLLRREGYREARWVLLDYGSVVIHIFQPEEREFYSLERLWGDAPRVSL</sequence>
<dbReference type="PANTHER" id="PTHR21043:SF0">
    <property type="entry name" value="MITOCHONDRIAL ASSEMBLY OF RIBOSOMAL LARGE SUBUNIT PROTEIN 1"/>
    <property type="match status" value="1"/>
</dbReference>
<dbReference type="GO" id="GO:0043023">
    <property type="term" value="F:ribosomal large subunit binding"/>
    <property type="evidence" value="ECO:0007669"/>
    <property type="project" value="TreeGrafter"/>
</dbReference>
<dbReference type="OrthoDB" id="9793681at2"/>
<dbReference type="PANTHER" id="PTHR21043">
    <property type="entry name" value="IOJAP SUPERFAMILY ORTHOLOG"/>
    <property type="match status" value="1"/>
</dbReference>
<comment type="similarity">
    <text evidence="1 4">Belongs to the Iojap/RsfS family.</text>
</comment>
<comment type="caution">
    <text evidence="5">The sequence shown here is derived from an EMBL/GenBank/DDBJ whole genome shotgun (WGS) entry which is preliminary data.</text>
</comment>
<dbReference type="InterPro" id="IPR004394">
    <property type="entry name" value="Iojap/RsfS/C7orf30"/>
</dbReference>
<evidence type="ECO:0000256" key="3">
    <source>
        <dbReference type="ARBA" id="ARBA00022491"/>
    </source>
</evidence>
<comment type="subcellular location">
    <subcellularLocation>
        <location evidence="4">Cytoplasm</location>
    </subcellularLocation>
</comment>
<keyword evidence="3 4" id="KW-0678">Repressor</keyword>
<evidence type="ECO:0000256" key="4">
    <source>
        <dbReference type="HAMAP-Rule" id="MF_01477"/>
    </source>
</evidence>